<dbReference type="SUPFAM" id="SSF53474">
    <property type="entry name" value="alpha/beta-Hydrolases"/>
    <property type="match status" value="2"/>
</dbReference>
<accession>A0A8H5FSE4</accession>
<dbReference type="EC" id="3.1.1.-" evidence="10"/>
<comment type="catalytic activity">
    <reaction evidence="9">
        <text>feruloyl-polysaccharide + H2O = ferulate + polysaccharide.</text>
        <dbReference type="EC" id="3.1.1.73"/>
    </reaction>
</comment>
<dbReference type="GO" id="GO:0045493">
    <property type="term" value="P:xylan catabolic process"/>
    <property type="evidence" value="ECO:0007669"/>
    <property type="project" value="UniProtKB-KW"/>
</dbReference>
<comment type="similarity">
    <text evidence="1 10">Belongs to the tannase family.</text>
</comment>
<dbReference type="PANTHER" id="PTHR33938:SF15">
    <property type="entry name" value="FERULOYL ESTERASE B-RELATED"/>
    <property type="match status" value="1"/>
</dbReference>
<feature type="signal peptide" evidence="10">
    <location>
        <begin position="1"/>
        <end position="19"/>
    </location>
</feature>
<keyword evidence="12" id="KW-1185">Reference proteome</keyword>
<gene>
    <name evidence="11" type="ORF">D9757_013402</name>
</gene>
<keyword evidence="4" id="KW-0479">Metal-binding</keyword>
<evidence type="ECO:0000256" key="3">
    <source>
        <dbReference type="ARBA" id="ARBA00022651"/>
    </source>
</evidence>
<keyword evidence="2" id="KW-0719">Serine esterase</keyword>
<dbReference type="Pfam" id="PF07519">
    <property type="entry name" value="Tannase"/>
    <property type="match status" value="1"/>
</dbReference>
<evidence type="ECO:0000256" key="2">
    <source>
        <dbReference type="ARBA" id="ARBA00022487"/>
    </source>
</evidence>
<organism evidence="11 12">
    <name type="scientific">Collybiopsis confluens</name>
    <dbReference type="NCBI Taxonomy" id="2823264"/>
    <lineage>
        <taxon>Eukaryota</taxon>
        <taxon>Fungi</taxon>
        <taxon>Dikarya</taxon>
        <taxon>Basidiomycota</taxon>
        <taxon>Agaricomycotina</taxon>
        <taxon>Agaricomycetes</taxon>
        <taxon>Agaricomycetidae</taxon>
        <taxon>Agaricales</taxon>
        <taxon>Marasmiineae</taxon>
        <taxon>Omphalotaceae</taxon>
        <taxon>Collybiopsis</taxon>
    </lineage>
</organism>
<evidence type="ECO:0000256" key="6">
    <source>
        <dbReference type="ARBA" id="ARBA00022801"/>
    </source>
</evidence>
<dbReference type="OrthoDB" id="3039123at2759"/>
<evidence type="ECO:0000256" key="7">
    <source>
        <dbReference type="ARBA" id="ARBA00022837"/>
    </source>
</evidence>
<keyword evidence="8" id="KW-1015">Disulfide bond</keyword>
<reference evidence="11 12" key="1">
    <citation type="journal article" date="2020" name="ISME J.">
        <title>Uncovering the hidden diversity of litter-decomposition mechanisms in mushroom-forming fungi.</title>
        <authorList>
            <person name="Floudas D."/>
            <person name="Bentzer J."/>
            <person name="Ahren D."/>
            <person name="Johansson T."/>
            <person name="Persson P."/>
            <person name="Tunlid A."/>
        </authorList>
    </citation>
    <scope>NUCLEOTIDE SEQUENCE [LARGE SCALE GENOMIC DNA]</scope>
    <source>
        <strain evidence="11 12">CBS 406.79</strain>
    </source>
</reference>
<evidence type="ECO:0000313" key="12">
    <source>
        <dbReference type="Proteomes" id="UP000518752"/>
    </source>
</evidence>
<dbReference type="GO" id="GO:0030600">
    <property type="term" value="F:feruloyl esterase activity"/>
    <property type="evidence" value="ECO:0007669"/>
    <property type="project" value="UniProtKB-EC"/>
</dbReference>
<evidence type="ECO:0000256" key="9">
    <source>
        <dbReference type="ARBA" id="ARBA00034075"/>
    </source>
</evidence>
<sequence>MVLSLSGLLAAALVTSAAAFDFEAACSGIATQVASISNTTVFHTDIVSAGTNLTFPDQDPTCSASRFSQVVLVDMCRVTLNVSTSSSSGIFMETWLPRNWTGRFLSTGNGGLGGCIQFEDMAYATALGFATVGANNGHNGTGGTLLNNPEVLADFVYRSIHTNVVVGKEITDAFYGSPHNTSYYLGCSTGGRQGWKMVQDFPEDFDGVVAGSPAINFNNVINYASRFHNILGNASSPTFITSDKWLGLIHNNILEQCDTIDGVTDGIIEDPNLCDYKPEELICEPGTSDTSNCLTAEQAGAVRAVFSPMYDTQGQLMFPRQQPGSENAAILNVSYGTNIFAFAPDWYHYAIFDPSLDLNTLNLTDFVFAENLDPFNISTFKGDLSAFQNRGSKVITYHGQADMIISSTDTELYYQHVAQTMGLPPSEIDKFMRFFRISGMSHCSLANGPGAWEIGQTLAGVGNNVTSETLDPERNVLTAIVRWVEEGVAPETILGTKLVNDTPQLGVEFSRRHCRYPFRNVYNGTGDSTLPDSWSCQ</sequence>
<dbReference type="AlphaFoldDB" id="A0A8H5FSE4"/>
<name>A0A8H5FSE4_9AGAR</name>
<dbReference type="InterPro" id="IPR011118">
    <property type="entry name" value="Tannase/feruloyl_esterase"/>
</dbReference>
<feature type="chain" id="PRO_5034253304" description="Carboxylic ester hydrolase" evidence="10">
    <location>
        <begin position="20"/>
        <end position="537"/>
    </location>
</feature>
<keyword evidence="6 10" id="KW-0378">Hydrolase</keyword>
<dbReference type="EMBL" id="JAACJN010000345">
    <property type="protein sequence ID" value="KAF5346992.1"/>
    <property type="molecule type" value="Genomic_DNA"/>
</dbReference>
<evidence type="ECO:0000256" key="5">
    <source>
        <dbReference type="ARBA" id="ARBA00022729"/>
    </source>
</evidence>
<evidence type="ECO:0000313" key="11">
    <source>
        <dbReference type="EMBL" id="KAF5346992.1"/>
    </source>
</evidence>
<keyword evidence="3" id="KW-0858">Xylan degradation</keyword>
<evidence type="ECO:0000256" key="10">
    <source>
        <dbReference type="RuleBase" id="RU361238"/>
    </source>
</evidence>
<evidence type="ECO:0000256" key="8">
    <source>
        <dbReference type="ARBA" id="ARBA00023157"/>
    </source>
</evidence>
<dbReference type="Proteomes" id="UP000518752">
    <property type="component" value="Unassembled WGS sequence"/>
</dbReference>
<keyword evidence="3" id="KW-0119">Carbohydrate metabolism</keyword>
<keyword evidence="7" id="KW-0106">Calcium</keyword>
<evidence type="ECO:0000256" key="1">
    <source>
        <dbReference type="ARBA" id="ARBA00006249"/>
    </source>
</evidence>
<keyword evidence="5 10" id="KW-0732">Signal</keyword>
<protein>
    <recommendedName>
        <fullName evidence="10">Carboxylic ester hydrolase</fullName>
        <ecNumber evidence="10">3.1.1.-</ecNumber>
    </recommendedName>
</protein>
<dbReference type="PANTHER" id="PTHR33938">
    <property type="entry name" value="FERULOYL ESTERASE B-RELATED"/>
    <property type="match status" value="1"/>
</dbReference>
<dbReference type="InterPro" id="IPR029058">
    <property type="entry name" value="AB_hydrolase_fold"/>
</dbReference>
<dbReference type="GO" id="GO:0046872">
    <property type="term" value="F:metal ion binding"/>
    <property type="evidence" value="ECO:0007669"/>
    <property type="project" value="UniProtKB-KW"/>
</dbReference>
<keyword evidence="3" id="KW-0624">Polysaccharide degradation</keyword>
<proteinExistence type="inferred from homology"/>
<comment type="caution">
    <text evidence="11">The sequence shown here is derived from an EMBL/GenBank/DDBJ whole genome shotgun (WGS) entry which is preliminary data.</text>
</comment>
<evidence type="ECO:0000256" key="4">
    <source>
        <dbReference type="ARBA" id="ARBA00022723"/>
    </source>
</evidence>